<keyword evidence="1" id="KW-1133">Transmembrane helix</keyword>
<comment type="caution">
    <text evidence="2">The sequence shown here is derived from an EMBL/GenBank/DDBJ whole genome shotgun (WGS) entry which is preliminary data.</text>
</comment>
<evidence type="ECO:0000256" key="1">
    <source>
        <dbReference type="SAM" id="Phobius"/>
    </source>
</evidence>
<evidence type="ECO:0000313" key="3">
    <source>
        <dbReference type="Proteomes" id="UP001596163"/>
    </source>
</evidence>
<feature type="transmembrane region" description="Helical" evidence="1">
    <location>
        <begin position="62"/>
        <end position="80"/>
    </location>
</feature>
<proteinExistence type="predicted"/>
<reference evidence="3" key="1">
    <citation type="journal article" date="2019" name="Int. J. Syst. Evol. Microbiol.">
        <title>The Global Catalogue of Microorganisms (GCM) 10K type strain sequencing project: providing services to taxonomists for standard genome sequencing and annotation.</title>
        <authorList>
            <consortium name="The Broad Institute Genomics Platform"/>
            <consortium name="The Broad Institute Genome Sequencing Center for Infectious Disease"/>
            <person name="Wu L."/>
            <person name="Ma J."/>
        </authorList>
    </citation>
    <scope>NUCLEOTIDE SEQUENCE [LARGE SCALE GENOMIC DNA]</scope>
    <source>
        <strain evidence="3">CGMCC 1.7030</strain>
    </source>
</reference>
<evidence type="ECO:0000313" key="2">
    <source>
        <dbReference type="EMBL" id="MFC5193424.1"/>
    </source>
</evidence>
<feature type="transmembrane region" description="Helical" evidence="1">
    <location>
        <begin position="86"/>
        <end position="105"/>
    </location>
</feature>
<name>A0ABW0C2E2_9BACT</name>
<feature type="transmembrane region" description="Helical" evidence="1">
    <location>
        <begin position="36"/>
        <end position="55"/>
    </location>
</feature>
<organism evidence="2 3">
    <name type="scientific">Algoriphagus aquatilis</name>
    <dbReference type="NCBI Taxonomy" id="490186"/>
    <lineage>
        <taxon>Bacteria</taxon>
        <taxon>Pseudomonadati</taxon>
        <taxon>Bacteroidota</taxon>
        <taxon>Cytophagia</taxon>
        <taxon>Cytophagales</taxon>
        <taxon>Cyclobacteriaceae</taxon>
        <taxon>Algoriphagus</taxon>
    </lineage>
</organism>
<sequence length="115" mass="13341">MKKFFKSRSAQVFRGLLIVVLFAKLSNWFLDFTDETNQLLNMIMFSLIGLAYLSYSWAFDRFFLKVIFFICGGYLILMNFLPDSAWKSSIGIISIVIPIIIGRFIPEEKQEVPNP</sequence>
<gene>
    <name evidence="2" type="ORF">ACFPIK_16750</name>
</gene>
<keyword evidence="1" id="KW-0812">Transmembrane</keyword>
<feature type="transmembrane region" description="Helical" evidence="1">
    <location>
        <begin position="12"/>
        <end position="30"/>
    </location>
</feature>
<keyword evidence="1" id="KW-0472">Membrane</keyword>
<dbReference type="Proteomes" id="UP001596163">
    <property type="component" value="Unassembled WGS sequence"/>
</dbReference>
<dbReference type="EMBL" id="JBHSKS010000019">
    <property type="protein sequence ID" value="MFC5193424.1"/>
    <property type="molecule type" value="Genomic_DNA"/>
</dbReference>
<dbReference type="RefSeq" id="WP_377917359.1">
    <property type="nucleotide sequence ID" value="NZ_JBHSKS010000019.1"/>
</dbReference>
<keyword evidence="3" id="KW-1185">Reference proteome</keyword>
<protein>
    <submittedName>
        <fullName evidence="2">Uncharacterized protein</fullName>
    </submittedName>
</protein>
<accession>A0ABW0C2E2</accession>